<sequence>MDSATMLLISSLAWPVIIFVLVMVLLISQRKAVGGLIDRLKSLSYPGGQAELSSSLPESSVQAISTLVDVLPANLRESLAAVEGDRARTGQESTSGPAQNREPMEEVSPVLIGDVVDLVVLRTKLENLLSELADPPPPDGLTTIARTTEVLLNRGVVDSASAKALRDTVDIADQAAAGAAVPHRLAVAVANSGPAILEQLSLLRSIAAARFEEHVLEVLQQELPRGWSVETDAEFDSPEDTSDDPKAVARVDALVKHGAKRVVVEVRARVHTGSRRQLDMLRDWLAALPPHLPVLLVLLGSGLAHHELRKLRSDRAHPIDVLLWDTQADALIPKVQVLSGQSRVDSGRADTITG</sequence>
<evidence type="ECO:0000256" key="2">
    <source>
        <dbReference type="SAM" id="Phobius"/>
    </source>
</evidence>
<evidence type="ECO:0000313" key="3">
    <source>
        <dbReference type="EMBL" id="KAA2266485.1"/>
    </source>
</evidence>
<gene>
    <name evidence="3" type="ORF">F0L68_01705</name>
</gene>
<dbReference type="AlphaFoldDB" id="A0A5B2XTJ5"/>
<protein>
    <submittedName>
        <fullName evidence="3">Uncharacterized protein</fullName>
    </submittedName>
</protein>
<dbReference type="Proteomes" id="UP000323454">
    <property type="component" value="Unassembled WGS sequence"/>
</dbReference>
<feature type="region of interest" description="Disordered" evidence="1">
    <location>
        <begin position="82"/>
        <end position="104"/>
    </location>
</feature>
<evidence type="ECO:0000313" key="4">
    <source>
        <dbReference type="Proteomes" id="UP000323454"/>
    </source>
</evidence>
<comment type="caution">
    <text evidence="3">The sequence shown here is derived from an EMBL/GenBank/DDBJ whole genome shotgun (WGS) entry which is preliminary data.</text>
</comment>
<organism evidence="3 4">
    <name type="scientific">Solihabitans fulvus</name>
    <dbReference type="NCBI Taxonomy" id="1892852"/>
    <lineage>
        <taxon>Bacteria</taxon>
        <taxon>Bacillati</taxon>
        <taxon>Actinomycetota</taxon>
        <taxon>Actinomycetes</taxon>
        <taxon>Pseudonocardiales</taxon>
        <taxon>Pseudonocardiaceae</taxon>
        <taxon>Solihabitans</taxon>
    </lineage>
</organism>
<proteinExistence type="predicted"/>
<keyword evidence="2" id="KW-0472">Membrane</keyword>
<reference evidence="3 4" key="1">
    <citation type="submission" date="2019-09" db="EMBL/GenBank/DDBJ databases">
        <title>Goodfellowia gen. nov., a new genus of the Pseudonocardineae related to Actinoalloteichus, containing Goodfellowia coeruleoviolacea gen. nov., comb. nov. gen. nov., comb. nov.</title>
        <authorList>
            <person name="Labeda D."/>
        </authorList>
    </citation>
    <scope>NUCLEOTIDE SEQUENCE [LARGE SCALE GENOMIC DNA]</scope>
    <source>
        <strain evidence="3 4">AN110305</strain>
    </source>
</reference>
<evidence type="ECO:0000256" key="1">
    <source>
        <dbReference type="SAM" id="MobiDB-lite"/>
    </source>
</evidence>
<keyword evidence="2" id="KW-1133">Transmembrane helix</keyword>
<name>A0A5B2XTJ5_9PSEU</name>
<dbReference type="RefSeq" id="WP_149847592.1">
    <property type="nucleotide sequence ID" value="NZ_VUOB01000002.1"/>
</dbReference>
<keyword evidence="2" id="KW-0812">Transmembrane</keyword>
<dbReference type="EMBL" id="VUOB01000002">
    <property type="protein sequence ID" value="KAA2266485.1"/>
    <property type="molecule type" value="Genomic_DNA"/>
</dbReference>
<accession>A0A5B2XTJ5</accession>
<keyword evidence="4" id="KW-1185">Reference proteome</keyword>
<feature type="transmembrane region" description="Helical" evidence="2">
    <location>
        <begin position="6"/>
        <end position="27"/>
    </location>
</feature>
<reference evidence="3 4" key="2">
    <citation type="submission" date="2019-09" db="EMBL/GenBank/DDBJ databases">
        <authorList>
            <person name="Jin C."/>
        </authorList>
    </citation>
    <scope>NUCLEOTIDE SEQUENCE [LARGE SCALE GENOMIC DNA]</scope>
    <source>
        <strain evidence="3 4">AN110305</strain>
    </source>
</reference>